<evidence type="ECO:0000256" key="2">
    <source>
        <dbReference type="ARBA" id="ARBA00008033"/>
    </source>
</evidence>
<dbReference type="GO" id="GO:0006364">
    <property type="term" value="P:rRNA processing"/>
    <property type="evidence" value="ECO:0007669"/>
    <property type="project" value="UniProtKB-KW"/>
</dbReference>
<evidence type="ECO:0000256" key="7">
    <source>
        <dbReference type="ARBA" id="ARBA00023242"/>
    </source>
</evidence>
<dbReference type="InterPro" id="IPR034482">
    <property type="entry name" value="Mrd1_RRM3"/>
</dbReference>
<keyword evidence="5" id="KW-0677">Repeat</keyword>
<dbReference type="InterPro" id="IPR051945">
    <property type="entry name" value="RRM_MRD1_RNA_proc_ribogen"/>
</dbReference>
<feature type="domain" description="RRM" evidence="11">
    <location>
        <begin position="543"/>
        <end position="629"/>
    </location>
</feature>
<dbReference type="InterPro" id="IPR012677">
    <property type="entry name" value="Nucleotide-bd_a/b_plait_sf"/>
</dbReference>
<dbReference type="CDD" id="cd12316">
    <property type="entry name" value="RRM3_RBM19_RRM2_MRD1"/>
    <property type="match status" value="1"/>
</dbReference>
<keyword evidence="8" id="KW-0687">Ribonucleoprotein</keyword>
<dbReference type="GO" id="GO:0005634">
    <property type="term" value="C:nucleus"/>
    <property type="evidence" value="ECO:0007669"/>
    <property type="project" value="UniProtKB-SubCell"/>
</dbReference>
<dbReference type="GO" id="GO:0003729">
    <property type="term" value="F:mRNA binding"/>
    <property type="evidence" value="ECO:0007669"/>
    <property type="project" value="TreeGrafter"/>
</dbReference>
<dbReference type="PANTHER" id="PTHR48039:SF5">
    <property type="entry name" value="RNA-BINDING PROTEIN 28"/>
    <property type="match status" value="1"/>
</dbReference>
<evidence type="ECO:0000259" key="11">
    <source>
        <dbReference type="PROSITE" id="PS50102"/>
    </source>
</evidence>
<evidence type="ECO:0000256" key="8">
    <source>
        <dbReference type="ARBA" id="ARBA00023274"/>
    </source>
</evidence>
<evidence type="ECO:0000256" key="3">
    <source>
        <dbReference type="ARBA" id="ARBA00013428"/>
    </source>
</evidence>
<feature type="compositionally biased region" description="Basic and acidic residues" evidence="10">
    <location>
        <begin position="107"/>
        <end position="129"/>
    </location>
</feature>
<dbReference type="CDD" id="cd12568">
    <property type="entry name" value="RRM3_MRD1"/>
    <property type="match status" value="1"/>
</dbReference>
<evidence type="ECO:0000313" key="13">
    <source>
        <dbReference type="Proteomes" id="UP000703269"/>
    </source>
</evidence>
<proteinExistence type="inferred from homology"/>
<feature type="domain" description="RRM" evidence="11">
    <location>
        <begin position="246"/>
        <end position="324"/>
    </location>
</feature>
<dbReference type="EMBL" id="BPQB01000011">
    <property type="protein sequence ID" value="GJE89089.1"/>
    <property type="molecule type" value="Genomic_DNA"/>
</dbReference>
<feature type="region of interest" description="Disordered" evidence="10">
    <location>
        <begin position="81"/>
        <end position="195"/>
    </location>
</feature>
<evidence type="ECO:0000313" key="12">
    <source>
        <dbReference type="EMBL" id="GJE89089.1"/>
    </source>
</evidence>
<dbReference type="GO" id="GO:1990904">
    <property type="term" value="C:ribonucleoprotein complex"/>
    <property type="evidence" value="ECO:0007669"/>
    <property type="project" value="UniProtKB-KW"/>
</dbReference>
<organism evidence="12 13">
    <name type="scientific">Phanerochaete sordida</name>
    <dbReference type="NCBI Taxonomy" id="48140"/>
    <lineage>
        <taxon>Eukaryota</taxon>
        <taxon>Fungi</taxon>
        <taxon>Dikarya</taxon>
        <taxon>Basidiomycota</taxon>
        <taxon>Agaricomycotina</taxon>
        <taxon>Agaricomycetes</taxon>
        <taxon>Polyporales</taxon>
        <taxon>Phanerochaetaceae</taxon>
        <taxon>Phanerochaete</taxon>
    </lineage>
</organism>
<evidence type="ECO:0000256" key="5">
    <source>
        <dbReference type="ARBA" id="ARBA00022737"/>
    </source>
</evidence>
<dbReference type="PANTHER" id="PTHR48039">
    <property type="entry name" value="RNA-BINDING MOTIF PROTEIN 14B"/>
    <property type="match status" value="1"/>
</dbReference>
<evidence type="ECO:0000256" key="1">
    <source>
        <dbReference type="ARBA" id="ARBA00004123"/>
    </source>
</evidence>
<feature type="domain" description="RRM" evidence="11">
    <location>
        <begin position="430"/>
        <end position="502"/>
    </location>
</feature>
<keyword evidence="4" id="KW-0698">rRNA processing</keyword>
<dbReference type="Pfam" id="PF00076">
    <property type="entry name" value="RRM_1"/>
    <property type="match status" value="5"/>
</dbReference>
<dbReference type="SUPFAM" id="SSF54928">
    <property type="entry name" value="RNA-binding domain, RBD"/>
    <property type="match status" value="3"/>
</dbReference>
<dbReference type="SMART" id="SM00360">
    <property type="entry name" value="RRM"/>
    <property type="match status" value="5"/>
</dbReference>
<comment type="subcellular location">
    <subcellularLocation>
        <location evidence="1">Nucleus</location>
    </subcellularLocation>
</comment>
<comment type="caution">
    <text evidence="12">The sequence shown here is derived from an EMBL/GenBank/DDBJ whole genome shotgun (WGS) entry which is preliminary data.</text>
</comment>
<dbReference type="CDD" id="cd12320">
    <property type="entry name" value="RRM6_RBM19_RRM5_MRD1"/>
    <property type="match status" value="1"/>
</dbReference>
<keyword evidence="13" id="KW-1185">Reference proteome</keyword>
<protein>
    <recommendedName>
        <fullName evidence="3">Multiple RNA-binding domain-containing protein 1</fullName>
    </recommendedName>
</protein>
<keyword evidence="7" id="KW-0539">Nucleus</keyword>
<evidence type="ECO:0000256" key="10">
    <source>
        <dbReference type="SAM" id="MobiDB-lite"/>
    </source>
</evidence>
<feature type="domain" description="RRM" evidence="11">
    <location>
        <begin position="646"/>
        <end position="723"/>
    </location>
</feature>
<sequence length="766" mass="83934">MSRLIVKNLPAYLTQQQLREHFESKDGPGGTLTDVKVVLKPNGQSRRFGFVGYKTEAEAEKARKWYDKTFIHSSRIAVTTIEGAKDAPAPRPNKRPRLDGPSSGDRPSQDESSKGKLPAKGKEKSKKDEQLEEYMQVMQTRKGPSWKDDDTPAEEAQGVASSSKTKTKKQPHASKEDTQPSEEDVVTGEPASDMDWLKRHMKSSLDLSESAETVFDQSDAEMEEPSESPAKVSPVDEAKNIILQTGRLFLRNLAFTCTDDELLQLFQSFGEVSQVHLPLDPVTKAPKGLGYVTFADPEKAVAAYESLDKKSFQGRLLHILPAVDRKGKVTVEEVGKKKSLKEDRETKKKAAAGKDFNWGMLYMNSDAVVSSIADRMSISKSEILNPESDNAAVKLALAETHVIQETKSFLETNGVVLSSLSGPRVARSDTTILVKNIPYGTSADQIRELFEGHGKLQRVLVPPAGTMAVVEFLHPDEGRKAFKAVAYRRMGNSIIYLEKGPVGMFAEPASSADGPVTVAGPEPVKIADTDAPSADEPPLSGGSTLFVKNLAFSTTSERFTAAFRHLPDFAFARVQTKPDPKKPGDPHARLSMGYGFVGFKSADGAKKGLKAMQGYALDGHALVVKFAGRGAEEEKPDAAASKSRTTKMIVKNVPFEATKKDIRELFGAHGQLKSVRLPKKFDHRSRGFAFLEFLTRHEAENAYAALKHTHLLGRHLVLQWAEEDSNVDVDELRKKAGLGFGDGKGMPGKKRKLEMVTDGGVEDDDL</sequence>
<comment type="similarity">
    <text evidence="2">Belongs to the RRM MRD1 family.</text>
</comment>
<evidence type="ECO:0000256" key="4">
    <source>
        <dbReference type="ARBA" id="ARBA00022552"/>
    </source>
</evidence>
<dbReference type="Gene3D" id="3.30.70.330">
    <property type="match status" value="5"/>
</dbReference>
<dbReference type="OrthoDB" id="439639at2759"/>
<feature type="domain" description="RRM" evidence="11">
    <location>
        <begin position="2"/>
        <end position="83"/>
    </location>
</feature>
<keyword evidence="6 9" id="KW-0694">RNA-binding</keyword>
<evidence type="ECO:0000256" key="6">
    <source>
        <dbReference type="ARBA" id="ARBA00022884"/>
    </source>
</evidence>
<dbReference type="CDD" id="cd12565">
    <property type="entry name" value="RRM1_MRD1"/>
    <property type="match status" value="1"/>
</dbReference>
<feature type="region of interest" description="Disordered" evidence="10">
    <location>
        <begin position="207"/>
        <end position="233"/>
    </location>
</feature>
<name>A0A9P3G808_9APHY</name>
<dbReference type="Proteomes" id="UP000703269">
    <property type="component" value="Unassembled WGS sequence"/>
</dbReference>
<reference evidence="12 13" key="1">
    <citation type="submission" date="2021-08" db="EMBL/GenBank/DDBJ databases">
        <title>Draft Genome Sequence of Phanerochaete sordida strain YK-624.</title>
        <authorList>
            <person name="Mori T."/>
            <person name="Dohra H."/>
            <person name="Suzuki T."/>
            <person name="Kawagishi H."/>
            <person name="Hirai H."/>
        </authorList>
    </citation>
    <scope>NUCLEOTIDE SEQUENCE [LARGE SCALE GENOMIC DNA]</scope>
    <source>
        <strain evidence="12 13">YK-624</strain>
    </source>
</reference>
<feature type="region of interest" description="Disordered" evidence="10">
    <location>
        <begin position="740"/>
        <end position="766"/>
    </location>
</feature>
<gene>
    <name evidence="12" type="ORF">PsYK624_051810</name>
</gene>
<dbReference type="InterPro" id="IPR035979">
    <property type="entry name" value="RBD_domain_sf"/>
</dbReference>
<dbReference type="InterPro" id="IPR000504">
    <property type="entry name" value="RRM_dom"/>
</dbReference>
<dbReference type="AlphaFoldDB" id="A0A9P3G808"/>
<evidence type="ECO:0000256" key="9">
    <source>
        <dbReference type="PROSITE-ProRule" id="PRU00176"/>
    </source>
</evidence>
<dbReference type="PROSITE" id="PS50102">
    <property type="entry name" value="RRM"/>
    <property type="match status" value="5"/>
</dbReference>
<accession>A0A9P3G808</accession>